<gene>
    <name evidence="1" type="ORF">NQF89_05685</name>
</gene>
<dbReference type="Proteomes" id="UP001165575">
    <property type="component" value="Unassembled WGS sequence"/>
</dbReference>
<dbReference type="RefSeq" id="WP_266137739.1">
    <property type="nucleotide sequence ID" value="NZ_JANIDX010000005.1"/>
</dbReference>
<proteinExistence type="predicted"/>
<comment type="caution">
    <text evidence="1">The sequence shown here is derived from an EMBL/GenBank/DDBJ whole genome shotgun (WGS) entry which is preliminary data.</text>
</comment>
<reference evidence="1 2" key="1">
    <citation type="submission" date="2022-07" db="EMBL/GenBank/DDBJ databases">
        <title>Bombella genomes.</title>
        <authorList>
            <person name="Harer L."/>
            <person name="Styblova S."/>
            <person name="Ehrmann M."/>
        </authorList>
    </citation>
    <scope>NUCLEOTIDE SEQUENCE [LARGE SCALE GENOMIC DNA]</scope>
    <source>
        <strain evidence="1 2">TMW 2.2556</strain>
    </source>
</reference>
<organism evidence="1 2">
    <name type="scientific">Bombella pollinis</name>
    <dbReference type="NCBI Taxonomy" id="2967337"/>
    <lineage>
        <taxon>Bacteria</taxon>
        <taxon>Pseudomonadati</taxon>
        <taxon>Pseudomonadota</taxon>
        <taxon>Alphaproteobacteria</taxon>
        <taxon>Acetobacterales</taxon>
        <taxon>Acetobacteraceae</taxon>
        <taxon>Bombella</taxon>
    </lineage>
</organism>
<dbReference type="EMBL" id="JANIDX010000005">
    <property type="protein sequence ID" value="MCX5619912.1"/>
    <property type="molecule type" value="Genomic_DNA"/>
</dbReference>
<sequence>MRIPETFTAGTTLRLRAGTGTVLILRGACTADLSADGDGIVLASAAVTKEWLPGNVAYSLRKTEKNGDISEISSGSMLILPDISSLPAGADTRSQNRRTYDAICAVIENRASRDQQEYKIGNRELKRLPISDLLKLRAVFGSFVAQENGRAGFVEHKVRF</sequence>
<keyword evidence="2" id="KW-1185">Reference proteome</keyword>
<evidence type="ECO:0000313" key="1">
    <source>
        <dbReference type="EMBL" id="MCX5619912.1"/>
    </source>
</evidence>
<protein>
    <submittedName>
        <fullName evidence="1">Uncharacterized protein</fullName>
    </submittedName>
</protein>
<evidence type="ECO:0000313" key="2">
    <source>
        <dbReference type="Proteomes" id="UP001165575"/>
    </source>
</evidence>
<name>A0ABT3WLD6_9PROT</name>
<accession>A0ABT3WLD6</accession>